<dbReference type="GO" id="GO:0016791">
    <property type="term" value="F:phosphatase activity"/>
    <property type="evidence" value="ECO:0007669"/>
    <property type="project" value="TreeGrafter"/>
</dbReference>
<dbReference type="SMART" id="SM00304">
    <property type="entry name" value="HAMP"/>
    <property type="match status" value="1"/>
</dbReference>
<dbReference type="CDD" id="cd06225">
    <property type="entry name" value="HAMP"/>
    <property type="match status" value="1"/>
</dbReference>
<dbReference type="InterPro" id="IPR003660">
    <property type="entry name" value="HAMP_dom"/>
</dbReference>
<comment type="caution">
    <text evidence="9">The sequence shown here is derived from an EMBL/GenBank/DDBJ whole genome shotgun (WGS) entry which is preliminary data.</text>
</comment>
<dbReference type="RefSeq" id="WP_146567594.1">
    <property type="nucleotide sequence ID" value="NZ_SIHJ01000003.1"/>
</dbReference>
<protein>
    <submittedName>
        <fullName evidence="9">Phosphoserine phosphatase RsbU</fullName>
        <ecNumber evidence="9">3.1.3.3</ecNumber>
    </submittedName>
</protein>
<sequence length="654" mass="70214">MPTRLSINLLAPVLFGVPVLAVGLWLSLAWNAQSKRAVAELAEQGIQQIHQSASTKITDVLSTPVQVCRVNEHLVASGLLPLDDLPAWRPTILRQAEAFDTLSSIAWGGADGRSAWVTRYADGSAYWALKADGDAPTMQEWRLGADGQPTDAQAKTFDFDVGQRPWFTTPRDAGGSAWSAPYVWVGGVDSSGVTLGISYGIPLYGDSGEFIGVVDADFSLNDLSEYLGRQSIGKTGVAALLSPDGRLLATSADAAVATQDGGLVRLADSDNPLLAAAGGVIEQRDGAADALVPLLDEPHYVTTSRVGDGVGLDWTLVTIVPESDFTAHIEREYSRSWLTSLIAMSLAVAIGLFAARWLVRPLNQLVTAVRRIGQGDLDTQIEVRHAPEYVNLAAEVNRMAAGLQDRMRMQKSLSLAMEVQRNLLPTDSPELPGLEIAGHSTYCDETGGDYYDFLDVSGSDQHTAVLVIGDVMGHGVAAALLMATARGILRSRSAVPGSLADFLTHLNDMLVEDTQGERFMTMLLVTVSSKTHELRWASAGHGPPMIYDPTKDTFFDLEGGGLPLGLMDGEDYEEYQLPPVGPGSVIFVATDGLEETMNARHEQFGIERLQSLVRENAAKPAEQISQTIRQAIATYRGAVSQADDLTFVVAKVLD</sequence>
<keyword evidence="4 9" id="KW-0378">Hydrolase</keyword>
<accession>A0A5C5V3R1</accession>
<dbReference type="Gene3D" id="3.60.40.10">
    <property type="entry name" value="PPM-type phosphatase domain"/>
    <property type="match status" value="1"/>
</dbReference>
<dbReference type="Proteomes" id="UP000316714">
    <property type="component" value="Unassembled WGS sequence"/>
</dbReference>
<dbReference type="Pfam" id="PF00672">
    <property type="entry name" value="HAMP"/>
    <property type="match status" value="1"/>
</dbReference>
<dbReference type="EC" id="3.1.3.3" evidence="9"/>
<dbReference type="GO" id="GO:0005886">
    <property type="term" value="C:plasma membrane"/>
    <property type="evidence" value="ECO:0007669"/>
    <property type="project" value="UniProtKB-SubCell"/>
</dbReference>
<keyword evidence="6 7" id="KW-0472">Membrane</keyword>
<dbReference type="PANTHER" id="PTHR43156:SF2">
    <property type="entry name" value="STAGE II SPORULATION PROTEIN E"/>
    <property type="match status" value="1"/>
</dbReference>
<dbReference type="EMBL" id="SIHJ01000003">
    <property type="protein sequence ID" value="TWT32325.1"/>
    <property type="molecule type" value="Genomic_DNA"/>
</dbReference>
<feature type="transmembrane region" description="Helical" evidence="7">
    <location>
        <begin position="6"/>
        <end position="26"/>
    </location>
</feature>
<dbReference type="AlphaFoldDB" id="A0A5C5V3R1"/>
<evidence type="ECO:0000259" key="8">
    <source>
        <dbReference type="PROSITE" id="PS50885"/>
    </source>
</evidence>
<dbReference type="Gene3D" id="6.10.340.10">
    <property type="match status" value="1"/>
</dbReference>
<dbReference type="Pfam" id="PF07228">
    <property type="entry name" value="SpoIIE"/>
    <property type="match status" value="1"/>
</dbReference>
<keyword evidence="2" id="KW-1003">Cell membrane</keyword>
<dbReference type="SMART" id="SM00331">
    <property type="entry name" value="PP2C_SIG"/>
    <property type="match status" value="1"/>
</dbReference>
<evidence type="ECO:0000313" key="9">
    <source>
        <dbReference type="EMBL" id="TWT32325.1"/>
    </source>
</evidence>
<dbReference type="GO" id="GO:0007165">
    <property type="term" value="P:signal transduction"/>
    <property type="evidence" value="ECO:0007669"/>
    <property type="project" value="InterPro"/>
</dbReference>
<dbReference type="InterPro" id="IPR033479">
    <property type="entry name" value="dCache_1"/>
</dbReference>
<dbReference type="Gene3D" id="3.30.450.20">
    <property type="entry name" value="PAS domain"/>
    <property type="match status" value="2"/>
</dbReference>
<dbReference type="InterPro" id="IPR052016">
    <property type="entry name" value="Bact_Sigma-Reg"/>
</dbReference>
<evidence type="ECO:0000256" key="3">
    <source>
        <dbReference type="ARBA" id="ARBA00022692"/>
    </source>
</evidence>
<proteinExistence type="predicted"/>
<keyword evidence="10" id="KW-1185">Reference proteome</keyword>
<evidence type="ECO:0000313" key="10">
    <source>
        <dbReference type="Proteomes" id="UP000316714"/>
    </source>
</evidence>
<evidence type="ECO:0000256" key="6">
    <source>
        <dbReference type="ARBA" id="ARBA00023136"/>
    </source>
</evidence>
<evidence type="ECO:0000256" key="1">
    <source>
        <dbReference type="ARBA" id="ARBA00004651"/>
    </source>
</evidence>
<dbReference type="InterPro" id="IPR001932">
    <property type="entry name" value="PPM-type_phosphatase-like_dom"/>
</dbReference>
<reference evidence="9 10" key="1">
    <citation type="submission" date="2019-02" db="EMBL/GenBank/DDBJ databases">
        <title>Deep-cultivation of Planctomycetes and their phenomic and genomic characterization uncovers novel biology.</title>
        <authorList>
            <person name="Wiegand S."/>
            <person name="Jogler M."/>
            <person name="Boedeker C."/>
            <person name="Pinto D."/>
            <person name="Vollmers J."/>
            <person name="Rivas-Marin E."/>
            <person name="Kohn T."/>
            <person name="Peeters S.H."/>
            <person name="Heuer A."/>
            <person name="Rast P."/>
            <person name="Oberbeckmann S."/>
            <person name="Bunk B."/>
            <person name="Jeske O."/>
            <person name="Meyerdierks A."/>
            <person name="Storesund J.E."/>
            <person name="Kallscheuer N."/>
            <person name="Luecker S."/>
            <person name="Lage O.M."/>
            <person name="Pohl T."/>
            <person name="Merkel B.J."/>
            <person name="Hornburger P."/>
            <person name="Mueller R.-W."/>
            <person name="Bruemmer F."/>
            <person name="Labrenz M."/>
            <person name="Spormann A.M."/>
            <person name="Op Den Camp H."/>
            <person name="Overmann J."/>
            <person name="Amann R."/>
            <person name="Jetten M.S.M."/>
            <person name="Mascher T."/>
            <person name="Medema M.H."/>
            <person name="Devos D.P."/>
            <person name="Kaster A.-K."/>
            <person name="Ovreas L."/>
            <person name="Rohde M."/>
            <person name="Galperin M.Y."/>
            <person name="Jogler C."/>
        </authorList>
    </citation>
    <scope>NUCLEOTIDE SEQUENCE [LARGE SCALE GENOMIC DNA]</scope>
    <source>
        <strain evidence="9 10">KOR34</strain>
    </source>
</reference>
<dbReference type="OrthoDB" id="247273at2"/>
<comment type="subcellular location">
    <subcellularLocation>
        <location evidence="1">Cell membrane</location>
        <topology evidence="1">Multi-pass membrane protein</topology>
    </subcellularLocation>
</comment>
<evidence type="ECO:0000256" key="7">
    <source>
        <dbReference type="SAM" id="Phobius"/>
    </source>
</evidence>
<evidence type="ECO:0000256" key="2">
    <source>
        <dbReference type="ARBA" id="ARBA00022475"/>
    </source>
</evidence>
<dbReference type="PROSITE" id="PS50885">
    <property type="entry name" value="HAMP"/>
    <property type="match status" value="1"/>
</dbReference>
<dbReference type="CDD" id="cd18774">
    <property type="entry name" value="PDC2_HK_sensor"/>
    <property type="match status" value="1"/>
</dbReference>
<feature type="domain" description="HAMP" evidence="8">
    <location>
        <begin position="356"/>
        <end position="408"/>
    </location>
</feature>
<dbReference type="SUPFAM" id="SSF158472">
    <property type="entry name" value="HAMP domain-like"/>
    <property type="match status" value="1"/>
</dbReference>
<dbReference type="PANTHER" id="PTHR43156">
    <property type="entry name" value="STAGE II SPORULATION PROTEIN E-RELATED"/>
    <property type="match status" value="1"/>
</dbReference>
<name>A0A5C5V3R1_9BACT</name>
<feature type="transmembrane region" description="Helical" evidence="7">
    <location>
        <begin position="337"/>
        <end position="359"/>
    </location>
</feature>
<dbReference type="InterPro" id="IPR036457">
    <property type="entry name" value="PPM-type-like_dom_sf"/>
</dbReference>
<keyword evidence="5 7" id="KW-1133">Transmembrane helix</keyword>
<keyword evidence="3 7" id="KW-0812">Transmembrane</keyword>
<evidence type="ECO:0000256" key="5">
    <source>
        <dbReference type="ARBA" id="ARBA00022989"/>
    </source>
</evidence>
<dbReference type="Pfam" id="PF02743">
    <property type="entry name" value="dCache_1"/>
    <property type="match status" value="1"/>
</dbReference>
<evidence type="ECO:0000256" key="4">
    <source>
        <dbReference type="ARBA" id="ARBA00022801"/>
    </source>
</evidence>
<dbReference type="SUPFAM" id="SSF81606">
    <property type="entry name" value="PP2C-like"/>
    <property type="match status" value="1"/>
</dbReference>
<gene>
    <name evidence="9" type="primary">rsbU_3</name>
    <name evidence="9" type="ORF">KOR34_40880</name>
</gene>
<organism evidence="9 10">
    <name type="scientific">Posidoniimonas corsicana</name>
    <dbReference type="NCBI Taxonomy" id="1938618"/>
    <lineage>
        <taxon>Bacteria</taxon>
        <taxon>Pseudomonadati</taxon>
        <taxon>Planctomycetota</taxon>
        <taxon>Planctomycetia</taxon>
        <taxon>Pirellulales</taxon>
        <taxon>Lacipirellulaceae</taxon>
        <taxon>Posidoniimonas</taxon>
    </lineage>
</organism>
<dbReference type="CDD" id="cd12913">
    <property type="entry name" value="PDC1_MCP_like"/>
    <property type="match status" value="1"/>
</dbReference>